<proteinExistence type="predicted"/>
<evidence type="ECO:0000313" key="3">
    <source>
        <dbReference type="Proteomes" id="UP000235388"/>
    </source>
</evidence>
<evidence type="ECO:0000256" key="1">
    <source>
        <dbReference type="SAM" id="MobiDB-lite"/>
    </source>
</evidence>
<name>A0A2N5T0Z8_9BASI</name>
<feature type="compositionally biased region" description="Polar residues" evidence="1">
    <location>
        <begin position="70"/>
        <end position="85"/>
    </location>
</feature>
<protein>
    <submittedName>
        <fullName evidence="2">Uncharacterized protein</fullName>
    </submittedName>
</protein>
<dbReference type="AlphaFoldDB" id="A0A2N5T0Z8"/>
<accession>A0A2N5T0Z8</accession>
<organism evidence="2 3">
    <name type="scientific">Puccinia coronata f. sp. avenae</name>
    <dbReference type="NCBI Taxonomy" id="200324"/>
    <lineage>
        <taxon>Eukaryota</taxon>
        <taxon>Fungi</taxon>
        <taxon>Dikarya</taxon>
        <taxon>Basidiomycota</taxon>
        <taxon>Pucciniomycotina</taxon>
        <taxon>Pucciniomycetes</taxon>
        <taxon>Pucciniales</taxon>
        <taxon>Pucciniaceae</taxon>
        <taxon>Puccinia</taxon>
    </lineage>
</organism>
<sequence length="351" mass="36112">MFLVSSAALPVISFQTSGAEILASRVHSRSIAPDAHPIGENPKLTKRNSGADGTPPGKDSGPPKVDQLPKPSNSSIKLGGDSTSLEMKLPDSTSHSSSTNFTSLEMKPANSTSYSSSTTLSDIGGSTDGSGSKEKISVNVGGDDCNKKRTKKAFTGDIKSPGVEKSPPQKPTPPQKTMPPQKMTPPDTKTPAKTQSHGESPTIVIEVNVNGCGPCSNGGALKDHTDSPPVTSGTGGEKPKNSTSLPPSKSPSPSITSPTTILPSGSANKTNSTTLPSHKPSPNQPQAITSPTNSSAPPANKSPLSPPSNPFAAGGDGRSCGVRKIGLPRLATEKKAILLWYFFVSGIMVMI</sequence>
<keyword evidence="3" id="KW-1185">Reference proteome</keyword>
<feature type="compositionally biased region" description="Low complexity" evidence="1">
    <location>
        <begin position="241"/>
        <end position="264"/>
    </location>
</feature>
<evidence type="ECO:0000313" key="2">
    <source>
        <dbReference type="EMBL" id="PLW19179.1"/>
    </source>
</evidence>
<feature type="compositionally biased region" description="Polar residues" evidence="1">
    <location>
        <begin position="265"/>
        <end position="297"/>
    </location>
</feature>
<dbReference type="EMBL" id="PGCJ01000817">
    <property type="protein sequence ID" value="PLW19179.1"/>
    <property type="molecule type" value="Genomic_DNA"/>
</dbReference>
<gene>
    <name evidence="2" type="ORF">PCANC_09967</name>
</gene>
<feature type="compositionally biased region" description="Low complexity" evidence="1">
    <location>
        <begin position="92"/>
        <end position="103"/>
    </location>
</feature>
<dbReference type="Proteomes" id="UP000235388">
    <property type="component" value="Unassembled WGS sequence"/>
</dbReference>
<feature type="compositionally biased region" description="Low complexity" evidence="1">
    <location>
        <begin position="111"/>
        <end position="125"/>
    </location>
</feature>
<feature type="region of interest" description="Disordered" evidence="1">
    <location>
        <begin position="32"/>
        <end position="315"/>
    </location>
</feature>
<feature type="compositionally biased region" description="Low complexity" evidence="1">
    <location>
        <begin position="178"/>
        <end position="191"/>
    </location>
</feature>
<feature type="compositionally biased region" description="Pro residues" evidence="1">
    <location>
        <begin position="168"/>
        <end position="177"/>
    </location>
</feature>
<reference evidence="2 3" key="1">
    <citation type="submission" date="2017-11" db="EMBL/GenBank/DDBJ databases">
        <title>De novo assembly and phasing of dikaryotic genomes from two isolates of Puccinia coronata f. sp. avenae, the causal agent of oat crown rust.</title>
        <authorList>
            <person name="Miller M.E."/>
            <person name="Zhang Y."/>
            <person name="Omidvar V."/>
            <person name="Sperschneider J."/>
            <person name="Schwessinger B."/>
            <person name="Raley C."/>
            <person name="Palmer J.M."/>
            <person name="Garnica D."/>
            <person name="Upadhyaya N."/>
            <person name="Rathjen J."/>
            <person name="Taylor J.M."/>
            <person name="Park R.F."/>
            <person name="Dodds P.N."/>
            <person name="Hirsch C.D."/>
            <person name="Kianian S.F."/>
            <person name="Figueroa M."/>
        </authorList>
    </citation>
    <scope>NUCLEOTIDE SEQUENCE [LARGE SCALE GENOMIC DNA]</scope>
    <source>
        <strain evidence="2">12NC29</strain>
    </source>
</reference>
<comment type="caution">
    <text evidence="2">The sequence shown here is derived from an EMBL/GenBank/DDBJ whole genome shotgun (WGS) entry which is preliminary data.</text>
</comment>